<name>A0A150M9D4_9BACI</name>
<dbReference type="EMBL" id="LQYT01000026">
    <property type="protein sequence ID" value="KYD20935.1"/>
    <property type="molecule type" value="Genomic_DNA"/>
</dbReference>
<evidence type="ECO:0000256" key="1">
    <source>
        <dbReference type="SAM" id="MobiDB-lite"/>
    </source>
</evidence>
<sequence>MEGKLKNRHTARRAIRMRRARHGKHVKHVQASEIRDGGCSK</sequence>
<accession>A0A150M9D4</accession>
<protein>
    <submittedName>
        <fullName evidence="2">Uncharacterized protein</fullName>
    </submittedName>
</protein>
<dbReference type="STRING" id="301148.B4135_1762"/>
<dbReference type="AlphaFoldDB" id="A0A150M9D4"/>
<feature type="region of interest" description="Disordered" evidence="1">
    <location>
        <begin position="1"/>
        <end position="41"/>
    </location>
</feature>
<comment type="caution">
    <text evidence="2">The sequence shown here is derived from an EMBL/GenBank/DDBJ whole genome shotgun (WGS) entry which is preliminary data.</text>
</comment>
<reference evidence="2 3" key="1">
    <citation type="submission" date="2016-01" db="EMBL/GenBank/DDBJ databases">
        <title>Draft Genome Sequences of Seven Thermophilic Sporeformers Isolated from Foods.</title>
        <authorList>
            <person name="Berendsen E.M."/>
            <person name="Wells-Bennik M.H."/>
            <person name="Krawcyk A.O."/>
            <person name="De Jong A."/>
            <person name="Holsappel S."/>
            <person name="Eijlander R.T."/>
            <person name="Kuipers O.P."/>
        </authorList>
    </citation>
    <scope>NUCLEOTIDE SEQUENCE [LARGE SCALE GENOMIC DNA]</scope>
    <source>
        <strain evidence="2 3">B4135</strain>
    </source>
</reference>
<feature type="compositionally biased region" description="Basic residues" evidence="1">
    <location>
        <begin position="1"/>
        <end position="28"/>
    </location>
</feature>
<evidence type="ECO:0000313" key="3">
    <source>
        <dbReference type="Proteomes" id="UP000075683"/>
    </source>
</evidence>
<organism evidence="2 3">
    <name type="scientific">Caldibacillus debilis</name>
    <dbReference type="NCBI Taxonomy" id="301148"/>
    <lineage>
        <taxon>Bacteria</taxon>
        <taxon>Bacillati</taxon>
        <taxon>Bacillota</taxon>
        <taxon>Bacilli</taxon>
        <taxon>Bacillales</taxon>
        <taxon>Bacillaceae</taxon>
        <taxon>Caldibacillus</taxon>
    </lineage>
</organism>
<gene>
    <name evidence="2" type="ORF">B4135_1762</name>
</gene>
<proteinExistence type="predicted"/>
<dbReference type="Proteomes" id="UP000075683">
    <property type="component" value="Unassembled WGS sequence"/>
</dbReference>
<evidence type="ECO:0000313" key="2">
    <source>
        <dbReference type="EMBL" id="KYD20935.1"/>
    </source>
</evidence>